<protein>
    <submittedName>
        <fullName evidence="3">MICOS complex subunit mic25a isoform X2</fullName>
    </submittedName>
</protein>
<dbReference type="AlphaFoldDB" id="A0A1S3H370"/>
<dbReference type="RefSeq" id="XP_013380458.2">
    <property type="nucleotide sequence ID" value="XM_013525004.2"/>
</dbReference>
<dbReference type="PANTHER" id="PTHR21588">
    <property type="entry name" value="COILED-COIL-HELIX-COILED-COIL-HELIX DOMAIN CONTAINING 6"/>
    <property type="match status" value="1"/>
</dbReference>
<dbReference type="InterPro" id="IPR052632">
    <property type="entry name" value="MICOS_subunit_Mic19"/>
</dbReference>
<dbReference type="GeneID" id="106151641"/>
<dbReference type="PROSITE" id="PS51808">
    <property type="entry name" value="CHCH"/>
    <property type="match status" value="1"/>
</dbReference>
<dbReference type="OrthoDB" id="70030at2759"/>
<evidence type="ECO:0000313" key="3">
    <source>
        <dbReference type="RefSeq" id="XP_013380458.2"/>
    </source>
</evidence>
<keyword evidence="2" id="KW-1185">Reference proteome</keyword>
<feature type="region of interest" description="Disordered" evidence="1">
    <location>
        <begin position="39"/>
        <end position="61"/>
    </location>
</feature>
<dbReference type="OMA" id="KLAHECQ"/>
<accession>A0A1S3H370</accession>
<name>A0A1S3H370_LINAN</name>
<dbReference type="GO" id="GO:0061617">
    <property type="term" value="C:MICOS complex"/>
    <property type="evidence" value="ECO:0007669"/>
    <property type="project" value="TreeGrafter"/>
</dbReference>
<dbReference type="Proteomes" id="UP000085678">
    <property type="component" value="Unplaced"/>
</dbReference>
<proteinExistence type="predicted"/>
<organism evidence="2 3">
    <name type="scientific">Lingula anatina</name>
    <name type="common">Brachiopod</name>
    <name type="synonym">Lingula unguis</name>
    <dbReference type="NCBI Taxonomy" id="7574"/>
    <lineage>
        <taxon>Eukaryota</taxon>
        <taxon>Metazoa</taxon>
        <taxon>Spiralia</taxon>
        <taxon>Lophotrochozoa</taxon>
        <taxon>Brachiopoda</taxon>
        <taxon>Linguliformea</taxon>
        <taxon>Lingulata</taxon>
        <taxon>Lingulida</taxon>
        <taxon>Linguloidea</taxon>
        <taxon>Lingulidae</taxon>
        <taxon>Lingula</taxon>
    </lineage>
</organism>
<dbReference type="PANTHER" id="PTHR21588:SF18">
    <property type="entry name" value="MICOS COMPLEX SUBUNIT MIC19"/>
    <property type="match status" value="1"/>
</dbReference>
<evidence type="ECO:0000313" key="2">
    <source>
        <dbReference type="Proteomes" id="UP000085678"/>
    </source>
</evidence>
<evidence type="ECO:0000256" key="1">
    <source>
        <dbReference type="SAM" id="MobiDB-lite"/>
    </source>
</evidence>
<sequence length="182" mass="20384">MGADESKVRDITIERVDDQDGNIGVIKITDSVLRRLTGQPEVEKDTSSRLGIDDGVSAESASKEAVSKETKAYIEKLEKELDTCYSEFDDAANKLKEGQEEADKMAVEMFDLLKEKLPNLEEYIKAKVASPVCQDLEEKVLQCYRDNPNATVLCSEVVKDFRSCVEKTKKKLQMPKPDSKEG</sequence>
<dbReference type="GO" id="GO:0007007">
    <property type="term" value="P:inner mitochondrial membrane organization"/>
    <property type="evidence" value="ECO:0007669"/>
    <property type="project" value="TreeGrafter"/>
</dbReference>
<reference evidence="3" key="1">
    <citation type="submission" date="2025-08" db="UniProtKB">
        <authorList>
            <consortium name="RefSeq"/>
        </authorList>
    </citation>
    <scope>IDENTIFICATION</scope>
    <source>
        <tissue evidence="3">Gonads</tissue>
    </source>
</reference>
<gene>
    <name evidence="3" type="primary">LOC106151641</name>
</gene>